<feature type="site" description="Could be important to modulate the pK values of the two catalytic cysteine residues" evidence="9">
    <location>
        <position position="211"/>
    </location>
</feature>
<evidence type="ECO:0000256" key="1">
    <source>
        <dbReference type="ARBA" id="ARBA00005196"/>
    </source>
</evidence>
<dbReference type="NCBIfam" id="TIGR00652">
    <property type="entry name" value="DapF"/>
    <property type="match status" value="1"/>
</dbReference>
<comment type="subcellular location">
    <subcellularLocation>
        <location evidence="9">Cytoplasm</location>
    </subcellularLocation>
</comment>
<keyword evidence="6 9" id="KW-0457">Lysine biosynthesis</keyword>
<dbReference type="InterPro" id="IPR001653">
    <property type="entry name" value="DAP_epimerase_DapF"/>
</dbReference>
<dbReference type="GO" id="GO:0009089">
    <property type="term" value="P:lysine biosynthetic process via diaminopimelate"/>
    <property type="evidence" value="ECO:0007669"/>
    <property type="project" value="UniProtKB-UniRule"/>
</dbReference>
<evidence type="ECO:0000256" key="8">
    <source>
        <dbReference type="ARBA" id="ARBA00051712"/>
    </source>
</evidence>
<dbReference type="FunFam" id="3.10.310.10:FF:000004">
    <property type="entry name" value="Diaminopimelate epimerase"/>
    <property type="match status" value="1"/>
</dbReference>
<reference evidence="11 12" key="1">
    <citation type="submission" date="2020-08" db="EMBL/GenBank/DDBJ databases">
        <title>Genomic Encyclopedia of Type Strains, Phase IV (KMG-V): Genome sequencing to study the core and pangenomes of soil and plant-associated prokaryotes.</title>
        <authorList>
            <person name="Whitman W."/>
        </authorList>
    </citation>
    <scope>NUCLEOTIDE SEQUENCE [LARGE SCALE GENOMIC DNA]</scope>
    <source>
        <strain evidence="11 12">DSM 7078</strain>
    </source>
</reference>
<evidence type="ECO:0000313" key="12">
    <source>
        <dbReference type="Proteomes" id="UP000584706"/>
    </source>
</evidence>
<dbReference type="InterPro" id="IPR018510">
    <property type="entry name" value="DAP_epimerase_AS"/>
</dbReference>
<dbReference type="FunFam" id="3.10.310.10:FF:000001">
    <property type="entry name" value="Diaminopimelate epimerase"/>
    <property type="match status" value="1"/>
</dbReference>
<accession>A0A7J9S1U1</accession>
<feature type="binding site" evidence="9">
    <location>
        <begin position="72"/>
        <end position="73"/>
    </location>
    <ligand>
        <name>substrate</name>
    </ligand>
</feature>
<dbReference type="EC" id="5.1.1.7" evidence="3 9"/>
<keyword evidence="4 9" id="KW-0963">Cytoplasm</keyword>
<dbReference type="PROSITE" id="PS01326">
    <property type="entry name" value="DAP_EPIMERASE"/>
    <property type="match status" value="1"/>
</dbReference>
<evidence type="ECO:0000256" key="7">
    <source>
        <dbReference type="ARBA" id="ARBA00023235"/>
    </source>
</evidence>
<dbReference type="PANTHER" id="PTHR31689:SF0">
    <property type="entry name" value="DIAMINOPIMELATE EPIMERASE"/>
    <property type="match status" value="1"/>
</dbReference>
<feature type="active site" description="Proton acceptor" evidence="9">
    <location>
        <position position="220"/>
    </location>
</feature>
<keyword evidence="7 9" id="KW-0413">Isomerase</keyword>
<feature type="binding site" evidence="9">
    <location>
        <begin position="221"/>
        <end position="222"/>
    </location>
    <ligand>
        <name>substrate</name>
    </ligand>
</feature>
<evidence type="ECO:0000313" key="11">
    <source>
        <dbReference type="EMBL" id="MBB6066662.1"/>
    </source>
</evidence>
<feature type="binding site" evidence="9">
    <location>
        <position position="193"/>
    </location>
    <ligand>
        <name>substrate</name>
    </ligand>
</feature>
<evidence type="ECO:0000256" key="10">
    <source>
        <dbReference type="PROSITE-ProRule" id="PRU10125"/>
    </source>
</evidence>
<dbReference type="PANTHER" id="PTHR31689">
    <property type="entry name" value="DIAMINOPIMELATE EPIMERASE, CHLOROPLASTIC"/>
    <property type="match status" value="1"/>
</dbReference>
<evidence type="ECO:0000256" key="9">
    <source>
        <dbReference type="HAMAP-Rule" id="MF_00197"/>
    </source>
</evidence>
<feature type="site" description="Could be important to modulate the pK values of the two catalytic cysteine residues" evidence="9">
    <location>
        <position position="162"/>
    </location>
</feature>
<keyword evidence="5 9" id="KW-0028">Amino-acid biosynthesis</keyword>
<dbReference type="RefSeq" id="WP_183545713.1">
    <property type="nucleotide sequence ID" value="NZ_JACHIQ010000001.1"/>
</dbReference>
<dbReference type="Pfam" id="PF01678">
    <property type="entry name" value="DAP_epimerase"/>
    <property type="match status" value="2"/>
</dbReference>
<comment type="function">
    <text evidence="9">Catalyzes the stereoinversion of LL-2,6-diaminopimelate (L,L-DAP) to meso-diaminopimelate (meso-DAP), a precursor of L-lysine.</text>
</comment>
<feature type="binding site" evidence="9">
    <location>
        <position position="11"/>
    </location>
    <ligand>
        <name>substrate</name>
    </ligand>
</feature>
<dbReference type="SUPFAM" id="SSF54506">
    <property type="entry name" value="Diaminopimelate epimerase-like"/>
    <property type="match status" value="1"/>
</dbReference>
<proteinExistence type="inferred from homology"/>
<name>A0A7J9S1U1_METMI</name>
<feature type="binding site" evidence="9">
    <location>
        <position position="160"/>
    </location>
    <ligand>
        <name>substrate</name>
    </ligand>
</feature>
<organism evidence="11 12">
    <name type="scientific">Methanococcus maripaludis</name>
    <name type="common">Methanococcus deltae</name>
    <dbReference type="NCBI Taxonomy" id="39152"/>
    <lineage>
        <taxon>Archaea</taxon>
        <taxon>Methanobacteriati</taxon>
        <taxon>Methanobacteriota</taxon>
        <taxon>Methanomada group</taxon>
        <taxon>Methanococci</taxon>
        <taxon>Methanococcales</taxon>
        <taxon>Methanococcaceae</taxon>
        <taxon>Methanococcus</taxon>
    </lineage>
</organism>
<dbReference type="AlphaFoldDB" id="A0A7J9S1U1"/>
<feature type="active site" evidence="10">
    <location>
        <position position="71"/>
    </location>
</feature>
<dbReference type="GO" id="GO:0008837">
    <property type="term" value="F:diaminopimelate epimerase activity"/>
    <property type="evidence" value="ECO:0007669"/>
    <property type="project" value="UniProtKB-UniRule"/>
</dbReference>
<dbReference type="EMBL" id="JACHIQ010000001">
    <property type="protein sequence ID" value="MBB6066662.1"/>
    <property type="molecule type" value="Genomic_DNA"/>
</dbReference>
<dbReference type="HAMAP" id="MF_00197">
    <property type="entry name" value="DAP_epimerase"/>
    <property type="match status" value="1"/>
</dbReference>
<evidence type="ECO:0000256" key="4">
    <source>
        <dbReference type="ARBA" id="ARBA00022490"/>
    </source>
</evidence>
<dbReference type="Proteomes" id="UP000584706">
    <property type="component" value="Unassembled WGS sequence"/>
</dbReference>
<evidence type="ECO:0000256" key="6">
    <source>
        <dbReference type="ARBA" id="ARBA00023154"/>
    </source>
</evidence>
<evidence type="ECO:0000256" key="5">
    <source>
        <dbReference type="ARBA" id="ARBA00022605"/>
    </source>
</evidence>
<evidence type="ECO:0000256" key="3">
    <source>
        <dbReference type="ARBA" id="ARBA00013080"/>
    </source>
</evidence>
<sequence length="277" mass="30862">MKFTKMHGLGNDYIYVDAISQKIENPNEISKFVSDRHFGIGSDGLVLILPSDKADFKMRMFNSDGSEAEMCGNAIRCVGKFVYDKKMTDKSTITIETLAGIKVLEMTIENGKVVLVKVDMGEPILKAEEIPVLSKKHPVIDEKITAKDYCYNFTCVSMGNPHAITYIENVDEFPLEKIGPLFEIHEKFPRKTNVEFVELIDKNTVKMRVWERGAGETLACGTGACAVLTASVLKGYVGRKATIKLLGGDLTIEWNEFDNHIYMTGPATTVFEGEIDI</sequence>
<gene>
    <name evidence="9" type="primary">dapF</name>
    <name evidence="11" type="ORF">HNP97_000152</name>
</gene>
<feature type="binding site" evidence="9">
    <location>
        <position position="62"/>
    </location>
    <ligand>
        <name>substrate</name>
    </ligand>
</feature>
<comment type="pathway">
    <text evidence="1 9">Amino-acid biosynthesis; L-lysine biosynthesis via DAP pathway; DL-2,6-diaminopimelate from LL-2,6-diaminopimelate: step 1/1.</text>
</comment>
<dbReference type="UniPathway" id="UPA00034">
    <property type="reaction ID" value="UER00025"/>
</dbReference>
<feature type="binding site" evidence="9">
    <location>
        <begin position="211"/>
        <end position="212"/>
    </location>
    <ligand>
        <name>substrate</name>
    </ligand>
</feature>
<feature type="active site" description="Proton donor" evidence="9">
    <location>
        <position position="71"/>
    </location>
</feature>
<protein>
    <recommendedName>
        <fullName evidence="3 9">Diaminopimelate epimerase</fullName>
        <shortName evidence="9">DAP epimerase</shortName>
        <ecNumber evidence="3 9">5.1.1.7</ecNumber>
    </recommendedName>
    <alternativeName>
        <fullName evidence="9">PLP-independent amino acid racemase</fullName>
    </alternativeName>
</protein>
<comment type="caution">
    <text evidence="9">Lacks conserved residue(s) required for the propagation of feature annotation.</text>
</comment>
<comment type="similarity">
    <text evidence="2 9">Belongs to the diaminopimelate epimerase family.</text>
</comment>
<comment type="caution">
    <text evidence="11">The sequence shown here is derived from an EMBL/GenBank/DDBJ whole genome shotgun (WGS) entry which is preliminary data.</text>
</comment>
<dbReference type="Gene3D" id="3.10.310.10">
    <property type="entry name" value="Diaminopimelate Epimerase, Chain A, domain 1"/>
    <property type="match status" value="2"/>
</dbReference>
<comment type="catalytic activity">
    <reaction evidence="8 9">
        <text>(2S,6S)-2,6-diaminopimelate = meso-2,6-diaminopimelate</text>
        <dbReference type="Rhea" id="RHEA:15393"/>
        <dbReference type="ChEBI" id="CHEBI:57609"/>
        <dbReference type="ChEBI" id="CHEBI:57791"/>
        <dbReference type="EC" id="5.1.1.7"/>
    </reaction>
</comment>
<comment type="subunit">
    <text evidence="9">Homodimer.</text>
</comment>
<evidence type="ECO:0000256" key="2">
    <source>
        <dbReference type="ARBA" id="ARBA00010219"/>
    </source>
</evidence>
<dbReference type="GO" id="GO:0005829">
    <property type="term" value="C:cytosol"/>
    <property type="evidence" value="ECO:0007669"/>
    <property type="project" value="TreeGrafter"/>
</dbReference>